<evidence type="ECO:0000313" key="3">
    <source>
        <dbReference type="EMBL" id="MCY1080098.1"/>
    </source>
</evidence>
<organism evidence="3 4">
    <name type="scientific">Archangium lansingense</name>
    <dbReference type="NCBI Taxonomy" id="2995310"/>
    <lineage>
        <taxon>Bacteria</taxon>
        <taxon>Pseudomonadati</taxon>
        <taxon>Myxococcota</taxon>
        <taxon>Myxococcia</taxon>
        <taxon>Myxococcales</taxon>
        <taxon>Cystobacterineae</taxon>
        <taxon>Archangiaceae</taxon>
        <taxon>Archangium</taxon>
    </lineage>
</organism>
<dbReference type="Pfam" id="PF13453">
    <property type="entry name" value="Zn_ribbon_TFIIB"/>
    <property type="match status" value="1"/>
</dbReference>
<feature type="compositionally biased region" description="Pro residues" evidence="1">
    <location>
        <begin position="128"/>
        <end position="150"/>
    </location>
</feature>
<dbReference type="EMBL" id="JAPNKA010000001">
    <property type="protein sequence ID" value="MCY1080098.1"/>
    <property type="molecule type" value="Genomic_DNA"/>
</dbReference>
<name>A0ABT4AEJ9_9BACT</name>
<feature type="domain" description="Transcription factor zinc-finger" evidence="2">
    <location>
        <begin position="66"/>
        <end position="104"/>
    </location>
</feature>
<dbReference type="RefSeq" id="WP_267538774.1">
    <property type="nucleotide sequence ID" value="NZ_JAPNKA010000001.1"/>
</dbReference>
<dbReference type="InterPro" id="IPR027392">
    <property type="entry name" value="TF_Znf"/>
</dbReference>
<feature type="compositionally biased region" description="Basic and acidic residues" evidence="1">
    <location>
        <begin position="152"/>
        <end position="161"/>
    </location>
</feature>
<evidence type="ECO:0000259" key="2">
    <source>
        <dbReference type="Pfam" id="PF13453"/>
    </source>
</evidence>
<feature type="region of interest" description="Disordered" evidence="1">
    <location>
        <begin position="111"/>
        <end position="178"/>
    </location>
</feature>
<evidence type="ECO:0000313" key="4">
    <source>
        <dbReference type="Proteomes" id="UP001207654"/>
    </source>
</evidence>
<evidence type="ECO:0000256" key="1">
    <source>
        <dbReference type="SAM" id="MobiDB-lite"/>
    </source>
</evidence>
<accession>A0ABT4AEJ9</accession>
<proteinExistence type="predicted"/>
<reference evidence="3 4" key="1">
    <citation type="submission" date="2022-11" db="EMBL/GenBank/DDBJ databases">
        <title>Minimal conservation of predation-associated metabolite biosynthetic gene clusters underscores biosynthetic potential of Myxococcota including descriptions for ten novel species: Archangium lansinium sp. nov., Myxococcus landrumus sp. nov., Nannocystis bai.</title>
        <authorList>
            <person name="Ahearne A."/>
            <person name="Stevens C."/>
            <person name="Phillips K."/>
        </authorList>
    </citation>
    <scope>NUCLEOTIDE SEQUENCE [LARGE SCALE GENOMIC DNA]</scope>
    <source>
        <strain evidence="3 4">MIWBW</strain>
    </source>
</reference>
<dbReference type="Proteomes" id="UP001207654">
    <property type="component" value="Unassembled WGS sequence"/>
</dbReference>
<keyword evidence="4" id="KW-1185">Reference proteome</keyword>
<comment type="caution">
    <text evidence="3">The sequence shown here is derived from an EMBL/GenBank/DDBJ whole genome shotgun (WGS) entry which is preliminary data.</text>
</comment>
<sequence length="237" mass="25379">MKKPDSKCPGCTQVLQPFLVPTPSGTELELHRCTHCGGFWGAGGCIQDTFGPSARHQLIGGLTERNCVECRILMTPALLPSDISVEVCSACRGMFLDAGELARLGVRENQRAPAQSSLPKLADAPRRVAPPPVRASPPPPPPLPKSPPPKRVAAEDPEPREAPAPSEEPESFSLEVAPPVETAGTFKCIECGKRKPLREGQALRDGLACRACMKARVEGSDNEDFSLGNLFRGRPKS</sequence>
<protein>
    <submittedName>
        <fullName evidence="3">Zf-TFIIB domain-containing protein</fullName>
    </submittedName>
</protein>
<gene>
    <name evidence="3" type="ORF">OV287_37170</name>
</gene>